<dbReference type="Pfam" id="PF00560">
    <property type="entry name" value="LRR_1"/>
    <property type="match status" value="2"/>
</dbReference>
<dbReference type="PROSITE" id="PS00107">
    <property type="entry name" value="PROTEIN_KINASE_ATP"/>
    <property type="match status" value="1"/>
</dbReference>
<dbReference type="Pfam" id="PF07714">
    <property type="entry name" value="PK_Tyr_Ser-Thr"/>
    <property type="match status" value="1"/>
</dbReference>
<keyword evidence="3 13" id="KW-0812">Transmembrane</keyword>
<dbReference type="InterPro" id="IPR000719">
    <property type="entry name" value="Prot_kinase_dom"/>
</dbReference>
<dbReference type="InterPro" id="IPR001245">
    <property type="entry name" value="Ser-Thr/Tyr_kinase_cat_dom"/>
</dbReference>
<feature type="compositionally biased region" description="Polar residues" evidence="12">
    <location>
        <begin position="700"/>
        <end position="712"/>
    </location>
</feature>
<evidence type="ECO:0000256" key="8">
    <source>
        <dbReference type="ARBA" id="ARBA00022989"/>
    </source>
</evidence>
<dbReference type="GO" id="GO:0016020">
    <property type="term" value="C:membrane"/>
    <property type="evidence" value="ECO:0007669"/>
    <property type="project" value="UniProtKB-SubCell"/>
</dbReference>
<keyword evidence="16" id="KW-1185">Reference proteome</keyword>
<evidence type="ECO:0000256" key="6">
    <source>
        <dbReference type="ARBA" id="ARBA00022741"/>
    </source>
</evidence>
<dbReference type="FunFam" id="3.80.10.10:FF:000041">
    <property type="entry name" value="LRR receptor-like serine/threonine-protein kinase ERECTA"/>
    <property type="match status" value="1"/>
</dbReference>
<feature type="domain" description="Protein kinase" evidence="14">
    <location>
        <begin position="390"/>
        <end position="692"/>
    </location>
</feature>
<keyword evidence="8 13" id="KW-1133">Transmembrane helix</keyword>
<keyword evidence="7 11" id="KW-0067">ATP-binding</keyword>
<evidence type="ECO:0000256" key="10">
    <source>
        <dbReference type="ARBA" id="ARBA00023180"/>
    </source>
</evidence>
<protein>
    <recommendedName>
        <fullName evidence="14">Protein kinase domain-containing protein</fullName>
    </recommendedName>
</protein>
<feature type="region of interest" description="Disordered" evidence="12">
    <location>
        <begin position="700"/>
        <end position="722"/>
    </location>
</feature>
<dbReference type="InterPro" id="IPR001611">
    <property type="entry name" value="Leu-rich_rpt"/>
</dbReference>
<evidence type="ECO:0000256" key="3">
    <source>
        <dbReference type="ARBA" id="ARBA00022692"/>
    </source>
</evidence>
<keyword evidence="6 11" id="KW-0547">Nucleotide-binding</keyword>
<accession>A0A176WP77</accession>
<keyword evidence="2" id="KW-0433">Leucine-rich repeat</keyword>
<dbReference type="InterPro" id="IPR046959">
    <property type="entry name" value="PRK1-6/SRF4-like"/>
</dbReference>
<evidence type="ECO:0000256" key="9">
    <source>
        <dbReference type="ARBA" id="ARBA00023136"/>
    </source>
</evidence>
<feature type="compositionally biased region" description="Low complexity" evidence="12">
    <location>
        <begin position="348"/>
        <end position="358"/>
    </location>
</feature>
<dbReference type="Gene3D" id="3.80.10.10">
    <property type="entry name" value="Ribonuclease Inhibitor"/>
    <property type="match status" value="2"/>
</dbReference>
<evidence type="ECO:0000256" key="13">
    <source>
        <dbReference type="SAM" id="Phobius"/>
    </source>
</evidence>
<evidence type="ECO:0000256" key="1">
    <source>
        <dbReference type="ARBA" id="ARBA00004370"/>
    </source>
</evidence>
<dbReference type="CDD" id="cd14066">
    <property type="entry name" value="STKc_IRAK"/>
    <property type="match status" value="1"/>
</dbReference>
<dbReference type="EMBL" id="LVLJ01000408">
    <property type="protein sequence ID" value="OAE34431.1"/>
    <property type="molecule type" value="Genomic_DNA"/>
</dbReference>
<feature type="binding site" evidence="11">
    <location>
        <position position="418"/>
    </location>
    <ligand>
        <name>ATP</name>
        <dbReference type="ChEBI" id="CHEBI:30616"/>
    </ligand>
</feature>
<keyword evidence="4" id="KW-0732">Signal</keyword>
<reference evidence="15" key="1">
    <citation type="submission" date="2016-03" db="EMBL/GenBank/DDBJ databases">
        <title>Mechanisms controlling the formation of the plant cell surface in tip-growing cells are functionally conserved among land plants.</title>
        <authorList>
            <person name="Honkanen S."/>
            <person name="Jones V.A."/>
            <person name="Morieri G."/>
            <person name="Champion C."/>
            <person name="Hetherington A.J."/>
            <person name="Kelly S."/>
            <person name="Saint-Marcoux D."/>
            <person name="Proust H."/>
            <person name="Prescott H."/>
            <person name="Dolan L."/>
        </authorList>
    </citation>
    <scope>NUCLEOTIDE SEQUENCE [LARGE SCALE GENOMIC DNA]</scope>
    <source>
        <tissue evidence="15">Whole gametophyte</tissue>
    </source>
</reference>
<evidence type="ECO:0000259" key="14">
    <source>
        <dbReference type="PROSITE" id="PS50011"/>
    </source>
</evidence>
<feature type="transmembrane region" description="Helical" evidence="13">
    <location>
        <begin position="303"/>
        <end position="327"/>
    </location>
</feature>
<gene>
    <name evidence="15" type="ORF">AXG93_4875s1510</name>
</gene>
<evidence type="ECO:0000256" key="2">
    <source>
        <dbReference type="ARBA" id="ARBA00022614"/>
    </source>
</evidence>
<evidence type="ECO:0000256" key="7">
    <source>
        <dbReference type="ARBA" id="ARBA00022840"/>
    </source>
</evidence>
<evidence type="ECO:0000256" key="4">
    <source>
        <dbReference type="ARBA" id="ARBA00022729"/>
    </source>
</evidence>
<dbReference type="InterPro" id="IPR011009">
    <property type="entry name" value="Kinase-like_dom_sf"/>
</dbReference>
<dbReference type="Gene3D" id="1.10.510.10">
    <property type="entry name" value="Transferase(Phosphotransferase) domain 1"/>
    <property type="match status" value="1"/>
</dbReference>
<dbReference type="AlphaFoldDB" id="A0A176WP77"/>
<keyword evidence="9 13" id="KW-0472">Membrane</keyword>
<dbReference type="PROSITE" id="PS50011">
    <property type="entry name" value="PROTEIN_KINASE_DOM"/>
    <property type="match status" value="1"/>
</dbReference>
<evidence type="ECO:0000256" key="5">
    <source>
        <dbReference type="ARBA" id="ARBA00022737"/>
    </source>
</evidence>
<evidence type="ECO:0000256" key="11">
    <source>
        <dbReference type="PROSITE-ProRule" id="PRU10141"/>
    </source>
</evidence>
<sequence>MDRYGSSKLARACSAREGSCGLMTKCRLGLVYMLLVANLSLLNKSLAQSNWSPDAKGLQALRVGVDVQGALTASWVGDDPCVNGPGKSTWQGITCNIRSRVDVVLLDNLNLTGTIPENSLSLLNEVKTITVSFNQLSGGIPNLSNCTSLLQLFLQSNQLSGQIPNFLAKSRRLLKLDLSRNNLDGPIPDVSGDSALVYLNVSYNSLNGSIPPLSNSKLRALDISNNNLQGEIPASLRNFTAEVFSGNNLLCGSPLPTDCASVLNPSAPPNPIFIPEGNAPSPGPAEAAEAGGERKKQKLGTGAVIAIVVGDTLVLVMLTVVFLIYYWRKYSKDVDEKPGMKGAAGDTKSNSGFSQSSAQLSSLKDSEAEISKLIFFDESQQRFELEDLLRASAEMLGKGSFGTAYKAVLESGMIVAVKRLRDLRTETSRSDFESHMELLGKLKHPNLVPLRAYYYAKEEKLLVYDYMSNGNLFSMLHVNIISLLCRESAGPRVEDFVQNVTDSIIWNRGSGRTPLDWTSRLRIAREVAIGLAYLHQEFESQKMFHGNIKSSNILVSKNYEICISDVGLVALMNPAIAAHRMAGYRAPEYNHTKRITHKADVYSFGVLLLELLTGRQPAQTHESQGNGVDLPKWVHSVVREEWTAEVFDLELKSFRHGEEEMVTLLQIAMACVTPNPEQRPRMPQVVKLIEEIRAADICETSESFDSQTQTADLTGHDSPFHL</sequence>
<organism evidence="15 16">
    <name type="scientific">Marchantia polymorpha subsp. ruderalis</name>
    <dbReference type="NCBI Taxonomy" id="1480154"/>
    <lineage>
        <taxon>Eukaryota</taxon>
        <taxon>Viridiplantae</taxon>
        <taxon>Streptophyta</taxon>
        <taxon>Embryophyta</taxon>
        <taxon>Marchantiophyta</taxon>
        <taxon>Marchantiopsida</taxon>
        <taxon>Marchantiidae</taxon>
        <taxon>Marchantiales</taxon>
        <taxon>Marchantiaceae</taxon>
        <taxon>Marchantia</taxon>
    </lineage>
</organism>
<proteinExistence type="predicted"/>
<dbReference type="FunFam" id="1.10.510.10:FF:000095">
    <property type="entry name" value="protein STRUBBELIG-RECEPTOR FAMILY 8"/>
    <property type="match status" value="1"/>
</dbReference>
<dbReference type="Proteomes" id="UP000077202">
    <property type="component" value="Unassembled WGS sequence"/>
</dbReference>
<evidence type="ECO:0000313" key="15">
    <source>
        <dbReference type="EMBL" id="OAE34431.1"/>
    </source>
</evidence>
<dbReference type="Gene3D" id="3.30.200.20">
    <property type="entry name" value="Phosphorylase Kinase, domain 1"/>
    <property type="match status" value="1"/>
</dbReference>
<dbReference type="PANTHER" id="PTHR48007:SF4">
    <property type="entry name" value="LEUCINE-RICH REPEAT RECEPTOR-LIKE PROTEIN KINASE PXC1"/>
    <property type="match status" value="1"/>
</dbReference>
<dbReference type="GO" id="GO:0004672">
    <property type="term" value="F:protein kinase activity"/>
    <property type="evidence" value="ECO:0007669"/>
    <property type="project" value="InterPro"/>
</dbReference>
<dbReference type="InterPro" id="IPR032675">
    <property type="entry name" value="LRR_dom_sf"/>
</dbReference>
<evidence type="ECO:0000313" key="16">
    <source>
        <dbReference type="Proteomes" id="UP000077202"/>
    </source>
</evidence>
<keyword evidence="5" id="KW-0677">Repeat</keyword>
<dbReference type="PANTHER" id="PTHR48007">
    <property type="entry name" value="LEUCINE-RICH REPEAT RECEPTOR-LIKE PROTEIN KINASE PXC1"/>
    <property type="match status" value="1"/>
</dbReference>
<dbReference type="GO" id="GO:0005524">
    <property type="term" value="F:ATP binding"/>
    <property type="evidence" value="ECO:0007669"/>
    <property type="project" value="UniProtKB-UniRule"/>
</dbReference>
<dbReference type="FunFam" id="3.30.200.20:FF:000307">
    <property type="entry name" value="pollen receptor-like kinase 1"/>
    <property type="match status" value="1"/>
</dbReference>
<evidence type="ECO:0000256" key="12">
    <source>
        <dbReference type="SAM" id="MobiDB-lite"/>
    </source>
</evidence>
<dbReference type="InterPro" id="IPR017441">
    <property type="entry name" value="Protein_kinase_ATP_BS"/>
</dbReference>
<dbReference type="SUPFAM" id="SSF52058">
    <property type="entry name" value="L domain-like"/>
    <property type="match status" value="1"/>
</dbReference>
<dbReference type="SUPFAM" id="SSF56112">
    <property type="entry name" value="Protein kinase-like (PK-like)"/>
    <property type="match status" value="1"/>
</dbReference>
<comment type="subcellular location">
    <subcellularLocation>
        <location evidence="1">Membrane</location>
    </subcellularLocation>
</comment>
<name>A0A176WP77_MARPO</name>
<keyword evidence="10" id="KW-0325">Glycoprotein</keyword>
<comment type="caution">
    <text evidence="15">The sequence shown here is derived from an EMBL/GenBank/DDBJ whole genome shotgun (WGS) entry which is preliminary data.</text>
</comment>
<feature type="region of interest" description="Disordered" evidence="12">
    <location>
        <begin position="336"/>
        <end position="358"/>
    </location>
</feature>